<keyword evidence="4" id="KW-1185">Reference proteome</keyword>
<evidence type="ECO:0000313" key="3">
    <source>
        <dbReference type="EMBL" id="ATW62793.1"/>
    </source>
</evidence>
<feature type="transmembrane region" description="Helical" evidence="2">
    <location>
        <begin position="9"/>
        <end position="30"/>
    </location>
</feature>
<reference evidence="3 4" key="1">
    <citation type="journal article" date="2018" name="Environ. Microbiol.">
        <title>Novel phage-host interactions and evolution as revealed by a cyanomyovirus isolated from an estuarine environment.</title>
        <authorList>
            <person name="Xu Y."/>
            <person name="Zhang R."/>
            <person name="Wang N."/>
            <person name="Cai L."/>
            <person name="Tong Y."/>
            <person name="Sun Q."/>
            <person name="Chen F."/>
            <person name="Jiao N."/>
        </authorList>
    </citation>
    <scope>NUCLEOTIDE SEQUENCE [LARGE SCALE GENOMIC DNA]</scope>
</reference>
<keyword evidence="2" id="KW-0472">Membrane</keyword>
<dbReference type="EMBL" id="MG450654">
    <property type="protein sequence ID" value="ATW62793.1"/>
    <property type="molecule type" value="Genomic_DNA"/>
</dbReference>
<feature type="region of interest" description="Disordered" evidence="1">
    <location>
        <begin position="69"/>
        <end position="102"/>
    </location>
</feature>
<evidence type="ECO:0000256" key="2">
    <source>
        <dbReference type="SAM" id="Phobius"/>
    </source>
</evidence>
<keyword evidence="2" id="KW-1133">Transmembrane helix</keyword>
<proteinExistence type="predicted"/>
<keyword evidence="2" id="KW-0812">Transmembrane</keyword>
<evidence type="ECO:0000256" key="1">
    <source>
        <dbReference type="SAM" id="MobiDB-lite"/>
    </source>
</evidence>
<accession>A0A3G1L3N5</accession>
<name>A0A3G1L3N5_9CAUD</name>
<sequence>MPIFRERTFLFRLLAVVFGAQFLYLGYQLYGCNQDHKAESEVCKDGSKLFMDTGQAATGLILALLVKSPRSDDEIENQNPTPPTSKVENTPPQPEPPIEPTF</sequence>
<feature type="compositionally biased region" description="Pro residues" evidence="1">
    <location>
        <begin position="91"/>
        <end position="102"/>
    </location>
</feature>
<dbReference type="Proteomes" id="UP000274731">
    <property type="component" value="Segment"/>
</dbReference>
<evidence type="ECO:0000313" key="4">
    <source>
        <dbReference type="Proteomes" id="UP000274731"/>
    </source>
</evidence>
<gene>
    <name evidence="3" type="ORF">SCBWM1_gp109</name>
</gene>
<organism evidence="3 4">
    <name type="scientific">Synechococcus phage S-CBWM1</name>
    <dbReference type="NCBI Taxonomy" id="2053653"/>
    <lineage>
        <taxon>Viruses</taxon>
        <taxon>Duplodnaviria</taxon>
        <taxon>Heunggongvirae</taxon>
        <taxon>Uroviricota</taxon>
        <taxon>Caudoviricetes</taxon>
        <taxon>Aokuangvirus</taxon>
        <taxon>Aokuangvirus SCBWM1</taxon>
    </lineage>
</organism>
<protein>
    <submittedName>
        <fullName evidence="3">Uncharacterized protein</fullName>
    </submittedName>
</protein>